<sequence length="590" mass="68772">MNELEKIAKKFNNALKTKWGGNRNHYLALAYLMKEFDIEQNKGLTQIAFNQTEFGINAFHFDSTRRNLYLLLVSWSSSMDQIRQPLRQFVTAGMDSIFATEKESNGTNRFSNQITACLLENSALIDQIYFRILTSGPLSELQQSEYLKNLMEQLEQKKYLVDRFFNNRPVRFTFDQRTITGSDDIGPTGTTSRVYAYYLPMEYPLLQKGPQEEQMIIGFIRLVDILSIYREMGSKFFERNIRYGLGDKGYVNKSITRAFQKIVLQKKDTPDVFAFNHNGITIAAQQVTYENNKCIITSPRLLNGAQTLTTFDQFCSDQHMSDPENQDAEAKKALEAIRVLCKFITNATSEFITTVTINNNRQNPVMPWDLHANDEIQLLVQDKFRTELGIYYERQKNAFAELDQETEEGIIEKKEVKLLKLAQTFLASDGELELLSSIRDVFEEDEKYEKVFNQNRLKADLRYVVLCYKIHYRLNKLMNEIIDKGPVKYWYLRRARNLLWSLLTQAILNDENLEGLAANYGCDMVMSTALTDYLTDIATKRCRPLIASLEDQNRESIEAFDVAFLNKDNSFYYCMMEAKERWQWRKKSLK</sequence>
<protein>
    <recommendedName>
        <fullName evidence="1">Abortive phage infection protein C-terminal domain-containing protein</fullName>
    </recommendedName>
</protein>
<accession>A0A1F5VW27</accession>
<comment type="caution">
    <text evidence="2">The sequence shown here is derived from an EMBL/GenBank/DDBJ whole genome shotgun (WGS) entry which is preliminary data.</text>
</comment>
<dbReference type="STRING" id="1817863.A2Y62_11175"/>
<dbReference type="Pfam" id="PF10592">
    <property type="entry name" value="AIPR"/>
    <property type="match status" value="1"/>
</dbReference>
<reference evidence="2 3" key="1">
    <citation type="journal article" date="2016" name="Nat. Commun.">
        <title>Thousands of microbial genomes shed light on interconnected biogeochemical processes in an aquifer system.</title>
        <authorList>
            <person name="Anantharaman K."/>
            <person name="Brown C.T."/>
            <person name="Hug L.A."/>
            <person name="Sharon I."/>
            <person name="Castelle C.J."/>
            <person name="Probst A.J."/>
            <person name="Thomas B.C."/>
            <person name="Singh A."/>
            <person name="Wilkins M.J."/>
            <person name="Karaoz U."/>
            <person name="Brodie E.L."/>
            <person name="Williams K.H."/>
            <person name="Hubbard S.S."/>
            <person name="Banfield J.F."/>
        </authorList>
    </citation>
    <scope>NUCLEOTIDE SEQUENCE [LARGE SCALE GENOMIC DNA]</scope>
</reference>
<organism evidence="2 3">
    <name type="scientific">Candidatus Fischerbacteria bacterium RBG_13_37_8</name>
    <dbReference type="NCBI Taxonomy" id="1817863"/>
    <lineage>
        <taxon>Bacteria</taxon>
        <taxon>Candidatus Fischeribacteriota</taxon>
    </lineage>
</organism>
<evidence type="ECO:0000313" key="3">
    <source>
        <dbReference type="Proteomes" id="UP000178943"/>
    </source>
</evidence>
<evidence type="ECO:0000313" key="2">
    <source>
        <dbReference type="EMBL" id="OGF67682.1"/>
    </source>
</evidence>
<dbReference type="EMBL" id="MFGW01000042">
    <property type="protein sequence ID" value="OGF67682.1"/>
    <property type="molecule type" value="Genomic_DNA"/>
</dbReference>
<proteinExistence type="predicted"/>
<feature type="domain" description="Abortive phage infection protein C-terminal" evidence="1">
    <location>
        <begin position="237"/>
        <end position="452"/>
    </location>
</feature>
<dbReference type="InterPro" id="IPR018891">
    <property type="entry name" value="AIPR_C"/>
</dbReference>
<dbReference type="Proteomes" id="UP000178943">
    <property type="component" value="Unassembled WGS sequence"/>
</dbReference>
<evidence type="ECO:0000259" key="1">
    <source>
        <dbReference type="Pfam" id="PF10592"/>
    </source>
</evidence>
<name>A0A1F5VW27_9BACT</name>
<gene>
    <name evidence="2" type="ORF">A2Y62_11175</name>
</gene>
<dbReference type="AlphaFoldDB" id="A0A1F5VW27"/>